<feature type="domain" description="Gp5/Type VI secretion system Vgr C-terminal trimerisation" evidence="5">
    <location>
        <begin position="468"/>
        <end position="547"/>
    </location>
</feature>
<sequence length="735" mass="79504">MNAPFSQAERLGRLTTALGSDVLALLRFDGSDHLNDLFEYRVEALATRDDLDFDALVGTHATVEIEAHDQMRPFDGIVTGARWAGVGENGHRYDLTLRPWFWLAGRRRNQRIFHNRNVVQILQELLGDYAGLGDPALEIRLSKDYPNLEYTVQYRESDLDFARRQMERAGISFHFRHAMGSHTLVLTDDVLAHDEIGPRPFKSYDGHHQYEQEHFWDWAPERNITTGAVRLTDYNFKKPTQAMVAEQMGDAAHAQGQIESFDYPGDYPAQDVGKLVAGLRTEQERGADRRNRAVGDCVSLGAGLRMTLSGDRVPGTGETYLCLSASHHFVSEAYGSGGQGSDGYAFTGSYVLMPDTAPMAPPKRTPPAVVQGPQTAEVVGEGEIDCDEYGRILVRFHWDLAGAWSMRCRVSQNWAGAGWGGMVIPRIGMEVLVEFLEGDPDKPVVVGNVFNGKNDAPYPLPAHKTKAVWRSNTHQGQGFNEIAFEDENGIQNMFFHAQKDQTTRVLNDRIKRVDRHEVAAVGRNRAVEVGGNQKHEIGGSMNTVVGGTGISAFALMAAVGGMAGNTAGLLKQAGEIAGGAGSGMDLFAGTVASSALGFLGAGGLGNRSRIVGGDSDRPDAGRALGDAGNSLGEAAAGLFPLPGIMNTIVGSFKSDTIGIARAEQIGVSKVTNVGATSIESVGKYKKIAVGEEFVIECGDSKFIMKSNGEVIILGKTFNFVATGHFQMRGKPVDVN</sequence>
<keyword evidence="3" id="KW-0964">Secreted</keyword>
<comment type="subcellular location">
    <subcellularLocation>
        <location evidence="1">Secreted</location>
    </subcellularLocation>
</comment>
<evidence type="ECO:0000256" key="1">
    <source>
        <dbReference type="ARBA" id="ARBA00004613"/>
    </source>
</evidence>
<dbReference type="InterPro" id="IPR054030">
    <property type="entry name" value="Gp5_Vgr_C"/>
</dbReference>
<dbReference type="Pfam" id="PF05954">
    <property type="entry name" value="Phage_GPD"/>
    <property type="match status" value="1"/>
</dbReference>
<dbReference type="InterPro" id="IPR037026">
    <property type="entry name" value="Vgr_OB-fold_dom_sf"/>
</dbReference>
<proteinExistence type="inferred from homology"/>
<dbReference type="RefSeq" id="WP_379143162.1">
    <property type="nucleotide sequence ID" value="NZ_JBHUEN010000037.1"/>
</dbReference>
<comment type="caution">
    <text evidence="6">The sequence shown here is derived from an EMBL/GenBank/DDBJ whole genome shotgun (WGS) entry which is preliminary data.</text>
</comment>
<accession>A0ABW4RA31</accession>
<feature type="domain" description="Gp5/Type VI secretion system Vgr protein OB-fold" evidence="4">
    <location>
        <begin position="385"/>
        <end position="450"/>
    </location>
</feature>
<dbReference type="PANTHER" id="PTHR32305:SF15">
    <property type="entry name" value="PROTEIN RHSA-RELATED"/>
    <property type="match status" value="1"/>
</dbReference>
<organism evidence="6 7">
    <name type="scientific">Paracoccus pacificus</name>
    <dbReference type="NCBI Taxonomy" id="1463598"/>
    <lineage>
        <taxon>Bacteria</taxon>
        <taxon>Pseudomonadati</taxon>
        <taxon>Pseudomonadota</taxon>
        <taxon>Alphaproteobacteria</taxon>
        <taxon>Rhodobacterales</taxon>
        <taxon>Paracoccaceae</taxon>
        <taxon>Paracoccus</taxon>
    </lineage>
</organism>
<dbReference type="Gene3D" id="2.30.110.50">
    <property type="match status" value="1"/>
</dbReference>
<evidence type="ECO:0000259" key="4">
    <source>
        <dbReference type="Pfam" id="PF04717"/>
    </source>
</evidence>
<dbReference type="Pfam" id="PF04717">
    <property type="entry name" value="Phage_base_V"/>
    <property type="match status" value="1"/>
</dbReference>
<dbReference type="PANTHER" id="PTHR32305">
    <property type="match status" value="1"/>
</dbReference>
<dbReference type="SUPFAM" id="SSF69255">
    <property type="entry name" value="gp5 N-terminal domain-like"/>
    <property type="match status" value="1"/>
</dbReference>
<dbReference type="InterPro" id="IPR006533">
    <property type="entry name" value="T6SS_Vgr_RhsGE"/>
</dbReference>
<evidence type="ECO:0000313" key="7">
    <source>
        <dbReference type="Proteomes" id="UP001597213"/>
    </source>
</evidence>
<reference evidence="7" key="1">
    <citation type="journal article" date="2019" name="Int. J. Syst. Evol. Microbiol.">
        <title>The Global Catalogue of Microorganisms (GCM) 10K type strain sequencing project: providing services to taxonomists for standard genome sequencing and annotation.</title>
        <authorList>
            <consortium name="The Broad Institute Genomics Platform"/>
            <consortium name="The Broad Institute Genome Sequencing Center for Infectious Disease"/>
            <person name="Wu L."/>
            <person name="Ma J."/>
        </authorList>
    </citation>
    <scope>NUCLEOTIDE SEQUENCE [LARGE SCALE GENOMIC DNA]</scope>
    <source>
        <strain evidence="7">CCUG 56029</strain>
    </source>
</reference>
<dbReference type="EMBL" id="JBHUEN010000037">
    <property type="protein sequence ID" value="MFD1882499.1"/>
    <property type="molecule type" value="Genomic_DNA"/>
</dbReference>
<dbReference type="SUPFAM" id="SSF69279">
    <property type="entry name" value="Phage tail proteins"/>
    <property type="match status" value="2"/>
</dbReference>
<gene>
    <name evidence="6" type="ORF">ACFSCT_12315</name>
</gene>
<dbReference type="Pfam" id="PF22178">
    <property type="entry name" value="Gp5_trimer_C"/>
    <property type="match status" value="1"/>
</dbReference>
<dbReference type="Gene3D" id="3.55.50.10">
    <property type="entry name" value="Baseplate protein-like domains"/>
    <property type="match status" value="1"/>
</dbReference>
<dbReference type="Gene3D" id="2.40.50.230">
    <property type="entry name" value="Gp5 N-terminal domain"/>
    <property type="match status" value="1"/>
</dbReference>
<dbReference type="InterPro" id="IPR050708">
    <property type="entry name" value="T6SS_VgrG/RHS"/>
</dbReference>
<dbReference type="InterPro" id="IPR017847">
    <property type="entry name" value="T6SS_RhsGE_Vgr_subset"/>
</dbReference>
<dbReference type="InterPro" id="IPR006531">
    <property type="entry name" value="Gp5/Vgr_OB"/>
</dbReference>
<dbReference type="SUPFAM" id="SSF69349">
    <property type="entry name" value="Phage fibre proteins"/>
    <property type="match status" value="1"/>
</dbReference>
<name>A0ABW4RA31_9RHOB</name>
<protein>
    <submittedName>
        <fullName evidence="6">Type VI secretion system Vgr family protein</fullName>
    </submittedName>
</protein>
<evidence type="ECO:0000313" key="6">
    <source>
        <dbReference type="EMBL" id="MFD1882499.1"/>
    </source>
</evidence>
<dbReference type="NCBIfam" id="TIGR03361">
    <property type="entry name" value="VI_Rhs_Vgr"/>
    <property type="match status" value="1"/>
</dbReference>
<evidence type="ECO:0000256" key="3">
    <source>
        <dbReference type="ARBA" id="ARBA00022525"/>
    </source>
</evidence>
<evidence type="ECO:0000256" key="2">
    <source>
        <dbReference type="ARBA" id="ARBA00005558"/>
    </source>
</evidence>
<dbReference type="NCBIfam" id="TIGR01646">
    <property type="entry name" value="vgr_GE"/>
    <property type="match status" value="1"/>
</dbReference>
<evidence type="ECO:0000259" key="5">
    <source>
        <dbReference type="Pfam" id="PF22178"/>
    </source>
</evidence>
<dbReference type="Proteomes" id="UP001597213">
    <property type="component" value="Unassembled WGS sequence"/>
</dbReference>
<comment type="similarity">
    <text evidence="2">Belongs to the VgrG protein family.</text>
</comment>
<keyword evidence="7" id="KW-1185">Reference proteome</keyword>
<dbReference type="Gene3D" id="4.10.220.110">
    <property type="match status" value="1"/>
</dbReference>